<dbReference type="EMBL" id="KB021230">
    <property type="protein sequence ID" value="ELA24861.1"/>
    <property type="molecule type" value="Genomic_DNA"/>
</dbReference>
<accession>L2FFR8</accession>
<dbReference type="Gene3D" id="3.40.630.30">
    <property type="match status" value="1"/>
</dbReference>
<dbReference type="GO" id="GO:1990189">
    <property type="term" value="F:protein N-terminal-serine acetyltransferase activity"/>
    <property type="evidence" value="ECO:0007669"/>
    <property type="project" value="TreeGrafter"/>
</dbReference>
<evidence type="ECO:0000313" key="3">
    <source>
        <dbReference type="EMBL" id="KAF4486188.1"/>
    </source>
</evidence>
<sequence length="238" mass="27287">MESPIGPEVNFKTPTEAPSRKVLNGRYITLVPLQPSHAKSLFKHLGGEENATLWTYLFQEPFLDYFKFEAAVKSWSTSEDPLYYTVMSGPASDPSAEPVGFMTFMSIVPAHKRIEIGSICFSKKLQKTRQATETFYLLMTEAFEELGYDRLEWKANNLNKPSLKAANRLGFTFEGVFRKHMVVKGRRRDTAWFSITDDEWPIVKGGLEYWLSGANFDQRGDQIRSLIECRDAIQHRRG</sequence>
<evidence type="ECO:0000313" key="4">
    <source>
        <dbReference type="Proteomes" id="UP000011096"/>
    </source>
</evidence>
<evidence type="ECO:0000313" key="2">
    <source>
        <dbReference type="EMBL" id="ELA24861.1"/>
    </source>
</evidence>
<dbReference type="PANTHER" id="PTHR43441:SF2">
    <property type="entry name" value="FAMILY ACETYLTRANSFERASE, PUTATIVE (AFU_ORTHOLOGUE AFUA_7G00850)-RELATED"/>
    <property type="match status" value="1"/>
</dbReference>
<gene>
    <name evidence="2" type="ORF">CGGC5_13856</name>
    <name evidence="3" type="ORF">CGGC5_v005053</name>
</gene>
<dbReference type="GO" id="GO:0008999">
    <property type="term" value="F:protein-N-terminal-alanine acetyltransferase activity"/>
    <property type="evidence" value="ECO:0007669"/>
    <property type="project" value="TreeGrafter"/>
</dbReference>
<dbReference type="PANTHER" id="PTHR43441">
    <property type="entry name" value="RIBOSOMAL-PROTEIN-SERINE ACETYLTRANSFERASE"/>
    <property type="match status" value="1"/>
</dbReference>
<dbReference type="EMBL" id="ANPB02000003">
    <property type="protein sequence ID" value="KAF4486188.1"/>
    <property type="molecule type" value="Genomic_DNA"/>
</dbReference>
<dbReference type="HOGENOM" id="CLU_013985_1_2_1"/>
<dbReference type="Proteomes" id="UP000011096">
    <property type="component" value="Unassembled WGS sequence"/>
</dbReference>
<protein>
    <submittedName>
        <fullName evidence="2">GNAT family</fullName>
    </submittedName>
</protein>
<dbReference type="Pfam" id="PF13302">
    <property type="entry name" value="Acetyltransf_3"/>
    <property type="match status" value="1"/>
</dbReference>
<dbReference type="InParanoid" id="L2FFR8"/>
<dbReference type="InterPro" id="IPR016181">
    <property type="entry name" value="Acyl_CoA_acyltransferase"/>
</dbReference>
<reference evidence="3 4" key="3">
    <citation type="submission" date="2020-04" db="EMBL/GenBank/DDBJ databases">
        <title>Genome sequencing and assembly of multiple isolates from the Colletotrichum gloeosporioides species complex.</title>
        <authorList>
            <person name="Gan P."/>
            <person name="Shirasu K."/>
        </authorList>
    </citation>
    <scope>NUCLEOTIDE SEQUENCE [LARGE SCALE GENOMIC DNA]</scope>
    <source>
        <strain evidence="3 4">Nara gc5</strain>
    </source>
</reference>
<dbReference type="FunFam" id="3.40.630.30:FF:000047">
    <property type="entry name" value="Acetyltransferase, GNAT family"/>
    <property type="match status" value="1"/>
</dbReference>
<reference evidence="3 4" key="2">
    <citation type="submission" date="2012-08" db="EMBL/GenBank/DDBJ databases">
        <authorList>
            <person name="Gan P.H.P."/>
            <person name="Ikeda K."/>
            <person name="Irieda H."/>
            <person name="Narusaka M."/>
            <person name="O'Connell R.J."/>
            <person name="Narusaka Y."/>
            <person name="Takano Y."/>
            <person name="Kubo Y."/>
            <person name="Shirasu K."/>
        </authorList>
    </citation>
    <scope>NUCLEOTIDE SEQUENCE [LARGE SCALE GENOMIC DNA]</scope>
    <source>
        <strain evidence="3 4">Nara gc5</strain>
    </source>
</reference>
<feature type="domain" description="N-acetyltransferase" evidence="1">
    <location>
        <begin position="28"/>
        <end position="172"/>
    </location>
</feature>
<reference evidence="2" key="1">
    <citation type="submission" date="2012-08" db="EMBL/GenBank/DDBJ databases">
        <title>Genome analysis of Colletotrichum orbiculare and Colletotrichum fructicola.</title>
        <authorList>
            <person name="Gan P.H.P."/>
            <person name="Ikeda K."/>
            <person name="Irieda H."/>
            <person name="Narusaka M."/>
            <person name="O'Connell R.J."/>
            <person name="Narusaka Y."/>
            <person name="Takano Y."/>
            <person name="Kubo Y."/>
            <person name="Shirasu K."/>
        </authorList>
    </citation>
    <scope>NUCLEOTIDE SEQUENCE</scope>
    <source>
        <strain evidence="2">Nara gc5</strain>
    </source>
</reference>
<dbReference type="InterPro" id="IPR000182">
    <property type="entry name" value="GNAT_dom"/>
</dbReference>
<dbReference type="SUPFAM" id="SSF55729">
    <property type="entry name" value="Acyl-CoA N-acyltransferases (Nat)"/>
    <property type="match status" value="1"/>
</dbReference>
<dbReference type="OrthoDB" id="41238at2759"/>
<dbReference type="InterPro" id="IPR051908">
    <property type="entry name" value="Ribosomal_N-acetyltransferase"/>
</dbReference>
<organism evidence="2">
    <name type="scientific">Colletotrichum fructicola (strain Nara gc5)</name>
    <name type="common">Anthracnose fungus</name>
    <name type="synonym">Colletotrichum gloeosporioides (strain Nara gc5)</name>
    <dbReference type="NCBI Taxonomy" id="1213859"/>
    <lineage>
        <taxon>Eukaryota</taxon>
        <taxon>Fungi</taxon>
        <taxon>Dikarya</taxon>
        <taxon>Ascomycota</taxon>
        <taxon>Pezizomycotina</taxon>
        <taxon>Sordariomycetes</taxon>
        <taxon>Hypocreomycetidae</taxon>
        <taxon>Glomerellales</taxon>
        <taxon>Glomerellaceae</taxon>
        <taxon>Colletotrichum</taxon>
        <taxon>Colletotrichum gloeosporioides species complex</taxon>
    </lineage>
</organism>
<dbReference type="AlphaFoldDB" id="L2FFR8"/>
<keyword evidence="4" id="KW-1185">Reference proteome</keyword>
<name>L2FFR8_COLFN</name>
<evidence type="ECO:0000259" key="1">
    <source>
        <dbReference type="Pfam" id="PF13302"/>
    </source>
</evidence>
<proteinExistence type="predicted"/>
<dbReference type="FunCoup" id="L2FFR8">
    <property type="interactions" value="699"/>
</dbReference>